<dbReference type="SUPFAM" id="SSF51735">
    <property type="entry name" value="NAD(P)-binding Rossmann-fold domains"/>
    <property type="match status" value="1"/>
</dbReference>
<dbReference type="InterPro" id="IPR020904">
    <property type="entry name" value="Sc_DH/Rdtase_CS"/>
</dbReference>
<dbReference type="Pfam" id="PF13561">
    <property type="entry name" value="adh_short_C2"/>
    <property type="match status" value="1"/>
</dbReference>
<dbReference type="Proteomes" id="UP000322553">
    <property type="component" value="Chromosome"/>
</dbReference>
<reference evidence="2 3" key="1">
    <citation type="submission" date="2019-08" db="EMBL/GenBank/DDBJ databases">
        <title>Complete genome sequence of Kushneria sp. YCWA18, a halophilic phosphate-solubilizing bacterium isolated from Daqiao saltern in China.</title>
        <authorList>
            <person name="Du G.-X."/>
            <person name="Qu L.-Y."/>
        </authorList>
    </citation>
    <scope>NUCLEOTIDE SEQUENCE [LARGE SCALE GENOMIC DNA]</scope>
    <source>
        <strain evidence="2 3">YCWA18</strain>
    </source>
</reference>
<evidence type="ECO:0000313" key="3">
    <source>
        <dbReference type="Proteomes" id="UP000322553"/>
    </source>
</evidence>
<gene>
    <name evidence="2" type="ORF">FY550_01755</name>
</gene>
<sequence>MRRFEGQTAVLTGADRGIGLAIATRFVEEGASVALASNRPEVHEAAAALESLIEEQSLPGRVMAVRLDVTSAEEVNAFYAGVIERFGRIDISVQNAGIITIAPLEELSEEAWRRVLDVNTTGVFLCCKAALHYMKSAGHGRLINMASGQARQGFIYTPHYAASKFGVLGLTQSLAREFASAGITVNAICPGIVETDMWQYNDHHWGQLLGDYGPGELIREWVAGVPMKRAAQPREIAGTAAFLASRDADYITGQAINVDGGLIMS</sequence>
<dbReference type="OrthoDB" id="154414at2"/>
<dbReference type="FunFam" id="3.40.50.720:FF:000084">
    <property type="entry name" value="Short-chain dehydrogenase reductase"/>
    <property type="match status" value="1"/>
</dbReference>
<proteinExistence type="inferred from homology"/>
<evidence type="ECO:0000256" key="1">
    <source>
        <dbReference type="ARBA" id="ARBA00006484"/>
    </source>
</evidence>
<dbReference type="PROSITE" id="PS00061">
    <property type="entry name" value="ADH_SHORT"/>
    <property type="match status" value="1"/>
</dbReference>
<dbReference type="PRINTS" id="PR00081">
    <property type="entry name" value="GDHRDH"/>
</dbReference>
<dbReference type="InterPro" id="IPR002347">
    <property type="entry name" value="SDR_fam"/>
</dbReference>
<dbReference type="InterPro" id="IPR036291">
    <property type="entry name" value="NAD(P)-bd_dom_sf"/>
</dbReference>
<dbReference type="EMBL" id="CP043420">
    <property type="protein sequence ID" value="QEL09982.1"/>
    <property type="molecule type" value="Genomic_DNA"/>
</dbReference>
<dbReference type="STRING" id="657387.BH688_14800"/>
<dbReference type="PRINTS" id="PR00080">
    <property type="entry name" value="SDRFAMILY"/>
</dbReference>
<protein>
    <submittedName>
        <fullName evidence="2">SDR family oxidoreductase</fullName>
    </submittedName>
</protein>
<comment type="similarity">
    <text evidence="1">Belongs to the short-chain dehydrogenases/reductases (SDR) family.</text>
</comment>
<dbReference type="Gene3D" id="3.40.50.720">
    <property type="entry name" value="NAD(P)-binding Rossmann-like Domain"/>
    <property type="match status" value="1"/>
</dbReference>
<evidence type="ECO:0000313" key="2">
    <source>
        <dbReference type="EMBL" id="QEL09982.1"/>
    </source>
</evidence>
<organism evidence="2 3">
    <name type="scientific">Kushneria phosphatilytica</name>
    <dbReference type="NCBI Taxonomy" id="657387"/>
    <lineage>
        <taxon>Bacteria</taxon>
        <taxon>Pseudomonadati</taxon>
        <taxon>Pseudomonadota</taxon>
        <taxon>Gammaproteobacteria</taxon>
        <taxon>Oceanospirillales</taxon>
        <taxon>Halomonadaceae</taxon>
        <taxon>Kushneria</taxon>
    </lineage>
</organism>
<dbReference type="GO" id="GO:0016616">
    <property type="term" value="F:oxidoreductase activity, acting on the CH-OH group of donors, NAD or NADP as acceptor"/>
    <property type="evidence" value="ECO:0007669"/>
    <property type="project" value="TreeGrafter"/>
</dbReference>
<dbReference type="PANTHER" id="PTHR42760">
    <property type="entry name" value="SHORT-CHAIN DEHYDROGENASES/REDUCTASES FAMILY MEMBER"/>
    <property type="match status" value="1"/>
</dbReference>
<keyword evidence="3" id="KW-1185">Reference proteome</keyword>
<dbReference type="AlphaFoldDB" id="A0A1S1NL78"/>
<accession>A0A1S1NL78</accession>
<dbReference type="KEGG" id="kuy:FY550_01755"/>
<name>A0A1S1NL78_9GAMM</name>
<dbReference type="RefSeq" id="WP_070981129.1">
    <property type="nucleotide sequence ID" value="NZ_CP043420.1"/>
</dbReference>